<sequence>MDLKHKNSLQIQEICNPISNEYWSIGFIIYKEGFLEMVKSKTKLKLIVCLTFEIRSEIIVGIRSEIMGFRVVIKVLLRLQLRMVLRKLSLIAFFTWMTILLYKGR</sequence>
<keyword evidence="1" id="KW-0812">Transmembrane</keyword>
<dbReference type="AlphaFoldDB" id="A0A251SCB3"/>
<evidence type="ECO:0000256" key="1">
    <source>
        <dbReference type="SAM" id="Phobius"/>
    </source>
</evidence>
<proteinExistence type="predicted"/>
<dbReference type="EMBL" id="CM007904">
    <property type="protein sequence ID" value="OTF96172.1"/>
    <property type="molecule type" value="Genomic_DNA"/>
</dbReference>
<protein>
    <submittedName>
        <fullName evidence="2">Uncharacterized protein</fullName>
    </submittedName>
</protein>
<keyword evidence="3" id="KW-1185">Reference proteome</keyword>
<accession>A0A251SCB3</accession>
<name>A0A251SCB3_HELAN</name>
<keyword evidence="1" id="KW-1133">Transmembrane helix</keyword>
<gene>
    <name evidence="2" type="ORF">HannXRQ_Chr15g0491171</name>
</gene>
<dbReference type="Proteomes" id="UP000215914">
    <property type="component" value="Chromosome 15"/>
</dbReference>
<evidence type="ECO:0000313" key="2">
    <source>
        <dbReference type="EMBL" id="OTF96172.1"/>
    </source>
</evidence>
<keyword evidence="1" id="KW-0472">Membrane</keyword>
<evidence type="ECO:0000313" key="3">
    <source>
        <dbReference type="Proteomes" id="UP000215914"/>
    </source>
</evidence>
<reference evidence="3" key="1">
    <citation type="journal article" date="2017" name="Nature">
        <title>The sunflower genome provides insights into oil metabolism, flowering and Asterid evolution.</title>
        <authorList>
            <person name="Badouin H."/>
            <person name="Gouzy J."/>
            <person name="Grassa C.J."/>
            <person name="Murat F."/>
            <person name="Staton S.E."/>
            <person name="Cottret L."/>
            <person name="Lelandais-Briere C."/>
            <person name="Owens G.L."/>
            <person name="Carrere S."/>
            <person name="Mayjonade B."/>
            <person name="Legrand L."/>
            <person name="Gill N."/>
            <person name="Kane N.C."/>
            <person name="Bowers J.E."/>
            <person name="Hubner S."/>
            <person name="Bellec A."/>
            <person name="Berard A."/>
            <person name="Berges H."/>
            <person name="Blanchet N."/>
            <person name="Boniface M.C."/>
            <person name="Brunel D."/>
            <person name="Catrice O."/>
            <person name="Chaidir N."/>
            <person name="Claudel C."/>
            <person name="Donnadieu C."/>
            <person name="Faraut T."/>
            <person name="Fievet G."/>
            <person name="Helmstetter N."/>
            <person name="King M."/>
            <person name="Knapp S.J."/>
            <person name="Lai Z."/>
            <person name="Le Paslier M.C."/>
            <person name="Lippi Y."/>
            <person name="Lorenzon L."/>
            <person name="Mandel J.R."/>
            <person name="Marage G."/>
            <person name="Marchand G."/>
            <person name="Marquand E."/>
            <person name="Bret-Mestries E."/>
            <person name="Morien E."/>
            <person name="Nambeesan S."/>
            <person name="Nguyen T."/>
            <person name="Pegot-Espagnet P."/>
            <person name="Pouilly N."/>
            <person name="Raftis F."/>
            <person name="Sallet E."/>
            <person name="Schiex T."/>
            <person name="Thomas J."/>
            <person name="Vandecasteele C."/>
            <person name="Vares D."/>
            <person name="Vear F."/>
            <person name="Vautrin S."/>
            <person name="Crespi M."/>
            <person name="Mangin B."/>
            <person name="Burke J.M."/>
            <person name="Salse J."/>
            <person name="Munos S."/>
            <person name="Vincourt P."/>
            <person name="Rieseberg L.H."/>
            <person name="Langlade N.B."/>
        </authorList>
    </citation>
    <scope>NUCLEOTIDE SEQUENCE [LARGE SCALE GENOMIC DNA]</scope>
    <source>
        <strain evidence="3">cv. SF193</strain>
    </source>
</reference>
<dbReference type="InParanoid" id="A0A251SCB3"/>
<organism evidence="2 3">
    <name type="scientific">Helianthus annuus</name>
    <name type="common">Common sunflower</name>
    <dbReference type="NCBI Taxonomy" id="4232"/>
    <lineage>
        <taxon>Eukaryota</taxon>
        <taxon>Viridiplantae</taxon>
        <taxon>Streptophyta</taxon>
        <taxon>Embryophyta</taxon>
        <taxon>Tracheophyta</taxon>
        <taxon>Spermatophyta</taxon>
        <taxon>Magnoliopsida</taxon>
        <taxon>eudicotyledons</taxon>
        <taxon>Gunneridae</taxon>
        <taxon>Pentapetalae</taxon>
        <taxon>asterids</taxon>
        <taxon>campanulids</taxon>
        <taxon>Asterales</taxon>
        <taxon>Asteraceae</taxon>
        <taxon>Asteroideae</taxon>
        <taxon>Heliantheae alliance</taxon>
        <taxon>Heliantheae</taxon>
        <taxon>Helianthus</taxon>
    </lineage>
</organism>
<feature type="transmembrane region" description="Helical" evidence="1">
    <location>
        <begin position="84"/>
        <end position="102"/>
    </location>
</feature>